<dbReference type="Proteomes" id="UP000278907">
    <property type="component" value="Unassembled WGS sequence"/>
</dbReference>
<comment type="caution">
    <text evidence="1">The sequence shown here is derived from an EMBL/GenBank/DDBJ whole genome shotgun (WGS) entry which is preliminary data.</text>
</comment>
<gene>
    <name evidence="1" type="ORF">D7Y13_10790</name>
</gene>
<evidence type="ECO:0000313" key="1">
    <source>
        <dbReference type="EMBL" id="RKI11608.1"/>
    </source>
</evidence>
<name>A0ABX9QKM1_9BACT</name>
<dbReference type="RefSeq" id="WP_120583825.1">
    <property type="nucleotide sequence ID" value="NZ_RAWI01000060.1"/>
</dbReference>
<evidence type="ECO:0000313" key="2">
    <source>
        <dbReference type="Proteomes" id="UP000278907"/>
    </source>
</evidence>
<sequence>MNQRQRAALHQFLAGLGRTLDPNTPLSKQQLVSQFNVAQASANQPLISERDADIDMLFRKTVQDVVRGRSALMGPGAESHHDVMMNSCWKVAFESALAAVLFRNKAFFKENVLRALATLKPIVLGSLRAKASDTDKALFQCFQGDANAVQAYNTRKLNNGPIAYPIVTDTNVKVIPDAQVVPYYERVFLPENYENFFEEQLTAIYNFGDFVTRPHKFAPKPSASAVAPVAKLTPEGLRFTGSDTTWLISHMMEDWAKYKLAGKPGWFDPVKEGNPSVSRQERQHTGPGHSLTVHTNYSGKYGGVWAVQGNRTIDVSNPYLGYVEDMLIPPFFNTTGVGLWRPMDSTGNALDEASVAMHRLDMPMIGGISGGMGTYLITLKWAGHNAKREDLLKCFYAAYSVMITKGYHSFHEVAVVGESVNLWYNGGDYLSLLPDAWVHELPDLKELVGRFQELLGANQGRSERNTLVFTKYHDSAEPVPFPKRHIGISKEAP</sequence>
<organism evidence="1 2">
    <name type="scientific">Corallococcus praedator</name>
    <dbReference type="NCBI Taxonomy" id="2316724"/>
    <lineage>
        <taxon>Bacteria</taxon>
        <taxon>Pseudomonadati</taxon>
        <taxon>Myxococcota</taxon>
        <taxon>Myxococcia</taxon>
        <taxon>Myxococcales</taxon>
        <taxon>Cystobacterineae</taxon>
        <taxon>Myxococcaceae</taxon>
        <taxon>Corallococcus</taxon>
    </lineage>
</organism>
<keyword evidence="2" id="KW-1185">Reference proteome</keyword>
<protein>
    <submittedName>
        <fullName evidence="1">Uncharacterized protein</fullName>
    </submittedName>
</protein>
<accession>A0ABX9QKM1</accession>
<reference evidence="1 2" key="1">
    <citation type="submission" date="2018-09" db="EMBL/GenBank/DDBJ databases">
        <authorList>
            <person name="Livingstone P.G."/>
            <person name="Whitworth D.E."/>
        </authorList>
    </citation>
    <scope>NUCLEOTIDE SEQUENCE [LARGE SCALE GENOMIC DNA]</scope>
    <source>
        <strain evidence="1 2">CA031B</strain>
    </source>
</reference>
<dbReference type="EMBL" id="RAWI01000060">
    <property type="protein sequence ID" value="RKI11608.1"/>
    <property type="molecule type" value="Genomic_DNA"/>
</dbReference>
<proteinExistence type="predicted"/>